<reference evidence="1 2" key="1">
    <citation type="journal article" date="2023" name="Plants (Basel)">
        <title>Bridging the Gap: Combining Genomics and Transcriptomics Approaches to Understand Stylosanthes scabra, an Orphan Legume from the Brazilian Caatinga.</title>
        <authorList>
            <person name="Ferreira-Neto J.R.C."/>
            <person name="da Silva M.D."/>
            <person name="Binneck E."/>
            <person name="de Melo N.F."/>
            <person name="da Silva R.H."/>
            <person name="de Melo A.L.T.M."/>
            <person name="Pandolfi V."/>
            <person name="Bustamante F.O."/>
            <person name="Brasileiro-Vidal A.C."/>
            <person name="Benko-Iseppon A.M."/>
        </authorList>
    </citation>
    <scope>NUCLEOTIDE SEQUENCE [LARGE SCALE GENOMIC DNA]</scope>
    <source>
        <tissue evidence="1">Leaves</tissue>
    </source>
</reference>
<protein>
    <submittedName>
        <fullName evidence="1">Uncharacterized protein</fullName>
    </submittedName>
</protein>
<evidence type="ECO:0000313" key="2">
    <source>
        <dbReference type="Proteomes" id="UP001341840"/>
    </source>
</evidence>
<comment type="caution">
    <text evidence="1">The sequence shown here is derived from an EMBL/GenBank/DDBJ whole genome shotgun (WGS) entry which is preliminary data.</text>
</comment>
<evidence type="ECO:0000313" key="1">
    <source>
        <dbReference type="EMBL" id="MED6133251.1"/>
    </source>
</evidence>
<gene>
    <name evidence="1" type="ORF">PIB30_026710</name>
</gene>
<name>A0ABU6SA30_9FABA</name>
<dbReference type="EMBL" id="JASCZI010060516">
    <property type="protein sequence ID" value="MED6133251.1"/>
    <property type="molecule type" value="Genomic_DNA"/>
</dbReference>
<accession>A0ABU6SA30</accession>
<proteinExistence type="predicted"/>
<dbReference type="Proteomes" id="UP001341840">
    <property type="component" value="Unassembled WGS sequence"/>
</dbReference>
<keyword evidence="2" id="KW-1185">Reference proteome</keyword>
<organism evidence="1 2">
    <name type="scientific">Stylosanthes scabra</name>
    <dbReference type="NCBI Taxonomy" id="79078"/>
    <lineage>
        <taxon>Eukaryota</taxon>
        <taxon>Viridiplantae</taxon>
        <taxon>Streptophyta</taxon>
        <taxon>Embryophyta</taxon>
        <taxon>Tracheophyta</taxon>
        <taxon>Spermatophyta</taxon>
        <taxon>Magnoliopsida</taxon>
        <taxon>eudicotyledons</taxon>
        <taxon>Gunneridae</taxon>
        <taxon>Pentapetalae</taxon>
        <taxon>rosids</taxon>
        <taxon>fabids</taxon>
        <taxon>Fabales</taxon>
        <taxon>Fabaceae</taxon>
        <taxon>Papilionoideae</taxon>
        <taxon>50 kb inversion clade</taxon>
        <taxon>dalbergioids sensu lato</taxon>
        <taxon>Dalbergieae</taxon>
        <taxon>Pterocarpus clade</taxon>
        <taxon>Stylosanthes</taxon>
    </lineage>
</organism>
<sequence>MKRPRLRYDHLNLPVQYKLHRRHLRNGLYDVMKIVWMYEMTLLQRDDSIETTAA</sequence>